<evidence type="ECO:0000313" key="4">
    <source>
        <dbReference type="Proteomes" id="UP001140949"/>
    </source>
</evidence>
<dbReference type="InterPro" id="IPR058352">
    <property type="entry name" value="DUF8039"/>
</dbReference>
<evidence type="ECO:0000256" key="1">
    <source>
        <dbReference type="SAM" id="MobiDB-lite"/>
    </source>
</evidence>
<feature type="compositionally biased region" description="Basic residues" evidence="1">
    <location>
        <begin position="14"/>
        <end position="23"/>
    </location>
</feature>
<evidence type="ECO:0000259" key="2">
    <source>
        <dbReference type="Pfam" id="PF26133"/>
    </source>
</evidence>
<dbReference type="Proteomes" id="UP001140949">
    <property type="component" value="Unassembled WGS sequence"/>
</dbReference>
<dbReference type="AlphaFoldDB" id="A0AAX6FYS3"/>
<feature type="compositionally biased region" description="Polar residues" evidence="1">
    <location>
        <begin position="47"/>
        <end position="62"/>
    </location>
</feature>
<comment type="caution">
    <text evidence="3">The sequence shown here is derived from an EMBL/GenBank/DDBJ whole genome shotgun (WGS) entry which is preliminary data.</text>
</comment>
<dbReference type="Pfam" id="PF26133">
    <property type="entry name" value="DUF8039"/>
    <property type="match status" value="1"/>
</dbReference>
<proteinExistence type="predicted"/>
<organism evidence="3 4">
    <name type="scientific">Iris pallida</name>
    <name type="common">Sweet iris</name>
    <dbReference type="NCBI Taxonomy" id="29817"/>
    <lineage>
        <taxon>Eukaryota</taxon>
        <taxon>Viridiplantae</taxon>
        <taxon>Streptophyta</taxon>
        <taxon>Embryophyta</taxon>
        <taxon>Tracheophyta</taxon>
        <taxon>Spermatophyta</taxon>
        <taxon>Magnoliopsida</taxon>
        <taxon>Liliopsida</taxon>
        <taxon>Asparagales</taxon>
        <taxon>Iridaceae</taxon>
        <taxon>Iridoideae</taxon>
        <taxon>Irideae</taxon>
        <taxon>Iris</taxon>
    </lineage>
</organism>
<feature type="region of interest" description="Disordered" evidence="1">
    <location>
        <begin position="368"/>
        <end position="457"/>
    </location>
</feature>
<feature type="region of interest" description="Disordered" evidence="1">
    <location>
        <begin position="37"/>
        <end position="81"/>
    </location>
</feature>
<dbReference type="PANTHER" id="PTHR33018:SF34">
    <property type="entry name" value="OS02G0472350 PROTEIN"/>
    <property type="match status" value="1"/>
</dbReference>
<sequence length="565" mass="63562">MAKNGEECSNSAPRRTKKHKKASRIAAIIACRQEKNRSLPMLDGVSNEDSNSPPKTSSNTLPNGLVEEVNAEKPKRTPRGKAKCLAVSKQAKHAPLPLDFNHRGQPIKENAAKFSSFLGMTARELLPVNMTKWKDVSIDFKDQIWEHVTQNFSIDECHKDYTFRKLLKIWREWRSNLVKQVRTQAEVVGLQRAASLLKPANIESMDKWMSFIKARTSHTFLERTEKFKEMRAKQVDLVHRTSRKSFAVVEDESKQKSETPEAISRADVWIHAYEARKTNSDGEVQDLDIVQQVKQYKAQEDPSQHTSITNDAVAKVLGPDPRGRVRGFGFGANPSKVDGQIHMGNKVTRLENELESLKGLVKDLLGRFDKGGNNSENTSVQLSANEIAKRKRKENSNDQLSCNERAKSKQKEDTIGRSSKDERIQNDQGKQKGNKSIQISASERAQNKKSNKGSAASIQDFGCEGTQRRQHELASGAKGSNIENRMCKLLSWFAKDEVVVATAEIASTDPSALVHHVPLGHDCWKVWVRDVIDDIVLYRPTAEFGKLSCAEPSTIAWPIRYIKLD</sequence>
<reference evidence="3" key="1">
    <citation type="journal article" date="2023" name="GigaByte">
        <title>Genome assembly of the bearded iris, Iris pallida Lam.</title>
        <authorList>
            <person name="Bruccoleri R.E."/>
            <person name="Oakeley E.J."/>
            <person name="Faust A.M.E."/>
            <person name="Altorfer M."/>
            <person name="Dessus-Babus S."/>
            <person name="Burckhardt D."/>
            <person name="Oertli M."/>
            <person name="Naumann U."/>
            <person name="Petersen F."/>
            <person name="Wong J."/>
        </authorList>
    </citation>
    <scope>NUCLEOTIDE SEQUENCE</scope>
    <source>
        <strain evidence="3">GSM-AAB239-AS_SAM_17_03QT</strain>
    </source>
</reference>
<protein>
    <recommendedName>
        <fullName evidence="2">DUF8039 domain-containing protein</fullName>
    </recommendedName>
</protein>
<feature type="domain" description="DUF8039" evidence="2">
    <location>
        <begin position="484"/>
        <end position="564"/>
    </location>
</feature>
<dbReference type="PANTHER" id="PTHR33018">
    <property type="entry name" value="OS10G0338966 PROTEIN-RELATED"/>
    <property type="match status" value="1"/>
</dbReference>
<name>A0AAX6FYS3_IRIPA</name>
<keyword evidence="4" id="KW-1185">Reference proteome</keyword>
<feature type="compositionally biased region" description="Polar residues" evidence="1">
    <location>
        <begin position="434"/>
        <end position="444"/>
    </location>
</feature>
<dbReference type="InterPro" id="IPR004252">
    <property type="entry name" value="Probable_transposase_24"/>
</dbReference>
<feature type="region of interest" description="Disordered" evidence="1">
    <location>
        <begin position="1"/>
        <end position="24"/>
    </location>
</feature>
<dbReference type="Pfam" id="PF03004">
    <property type="entry name" value="Transposase_24"/>
    <property type="match status" value="1"/>
</dbReference>
<feature type="compositionally biased region" description="Polar residues" evidence="1">
    <location>
        <begin position="372"/>
        <end position="384"/>
    </location>
</feature>
<accession>A0AAX6FYS3</accession>
<reference evidence="3" key="2">
    <citation type="submission" date="2023-04" db="EMBL/GenBank/DDBJ databases">
        <authorList>
            <person name="Bruccoleri R.E."/>
            <person name="Oakeley E.J."/>
            <person name="Faust A.-M."/>
            <person name="Dessus-Babus S."/>
            <person name="Altorfer M."/>
            <person name="Burckhardt D."/>
            <person name="Oertli M."/>
            <person name="Naumann U."/>
            <person name="Petersen F."/>
            <person name="Wong J."/>
        </authorList>
    </citation>
    <scope>NUCLEOTIDE SEQUENCE</scope>
    <source>
        <strain evidence="3">GSM-AAB239-AS_SAM_17_03QT</strain>
        <tissue evidence="3">Leaf</tissue>
    </source>
</reference>
<dbReference type="EMBL" id="JANAVB010025000">
    <property type="protein sequence ID" value="KAJ6821208.1"/>
    <property type="molecule type" value="Genomic_DNA"/>
</dbReference>
<evidence type="ECO:0000313" key="3">
    <source>
        <dbReference type="EMBL" id="KAJ6821208.1"/>
    </source>
</evidence>
<gene>
    <name evidence="3" type="ORF">M6B38_393320</name>
</gene>
<feature type="compositionally biased region" description="Basic and acidic residues" evidence="1">
    <location>
        <begin position="404"/>
        <end position="425"/>
    </location>
</feature>